<evidence type="ECO:0000256" key="3">
    <source>
        <dbReference type="PROSITE-ProRule" id="PRU00221"/>
    </source>
</evidence>
<proteinExistence type="predicted"/>
<dbReference type="PANTHER" id="PTHR15574:SF40">
    <property type="entry name" value="WD AND TETRATRICOPEPTIDE REPEATS PROTEIN 1"/>
    <property type="match status" value="1"/>
</dbReference>
<dbReference type="AlphaFoldDB" id="A0AA86TH86"/>
<dbReference type="InterPro" id="IPR036322">
    <property type="entry name" value="WD40_repeat_dom_sf"/>
</dbReference>
<keyword evidence="1 3" id="KW-0853">WD repeat</keyword>
<evidence type="ECO:0008006" key="8">
    <source>
        <dbReference type="Google" id="ProtNLM"/>
    </source>
</evidence>
<evidence type="ECO:0000256" key="1">
    <source>
        <dbReference type="ARBA" id="ARBA00022574"/>
    </source>
</evidence>
<feature type="compositionally biased region" description="Polar residues" evidence="5">
    <location>
        <begin position="451"/>
        <end position="461"/>
    </location>
</feature>
<protein>
    <recommendedName>
        <fullName evidence="8">WD and tetratricopeptide repeats protein 1</fullName>
    </recommendedName>
</protein>
<dbReference type="PROSITE" id="PS50082">
    <property type="entry name" value="WD_REPEATS_2"/>
    <property type="match status" value="1"/>
</dbReference>
<evidence type="ECO:0000256" key="5">
    <source>
        <dbReference type="SAM" id="MobiDB-lite"/>
    </source>
</evidence>
<feature type="region of interest" description="Disordered" evidence="5">
    <location>
        <begin position="380"/>
        <end position="400"/>
    </location>
</feature>
<dbReference type="SMART" id="SM00320">
    <property type="entry name" value="WD40"/>
    <property type="match status" value="2"/>
</dbReference>
<accession>A0AA86TH86</accession>
<reference evidence="6" key="1">
    <citation type="submission" date="2023-10" db="EMBL/GenBank/DDBJ databases">
        <authorList>
            <person name="Domelevo Entfellner J.-B."/>
        </authorList>
    </citation>
    <scope>NUCLEOTIDE SEQUENCE</scope>
</reference>
<feature type="region of interest" description="Disordered" evidence="5">
    <location>
        <begin position="437"/>
        <end position="461"/>
    </location>
</feature>
<organism evidence="6 7">
    <name type="scientific">Sphenostylis stenocarpa</name>
    <dbReference type="NCBI Taxonomy" id="92480"/>
    <lineage>
        <taxon>Eukaryota</taxon>
        <taxon>Viridiplantae</taxon>
        <taxon>Streptophyta</taxon>
        <taxon>Embryophyta</taxon>
        <taxon>Tracheophyta</taxon>
        <taxon>Spermatophyta</taxon>
        <taxon>Magnoliopsida</taxon>
        <taxon>eudicotyledons</taxon>
        <taxon>Gunneridae</taxon>
        <taxon>Pentapetalae</taxon>
        <taxon>rosids</taxon>
        <taxon>fabids</taxon>
        <taxon>Fabales</taxon>
        <taxon>Fabaceae</taxon>
        <taxon>Papilionoideae</taxon>
        <taxon>50 kb inversion clade</taxon>
        <taxon>NPAAA clade</taxon>
        <taxon>indigoferoid/millettioid clade</taxon>
        <taxon>Phaseoleae</taxon>
        <taxon>Sphenostylis</taxon>
    </lineage>
</organism>
<dbReference type="Gramene" id="rna-AYBTSS11_LOCUS26076">
    <property type="protein sequence ID" value="CAJ1974009.1"/>
    <property type="gene ID" value="gene-AYBTSS11_LOCUS26076"/>
</dbReference>
<dbReference type="Gene3D" id="2.130.10.10">
    <property type="entry name" value="YVTN repeat-like/Quinoprotein amine dehydrogenase"/>
    <property type="match status" value="1"/>
</dbReference>
<dbReference type="GO" id="GO:0080008">
    <property type="term" value="C:Cul4-RING E3 ubiquitin ligase complex"/>
    <property type="evidence" value="ECO:0007669"/>
    <property type="project" value="TreeGrafter"/>
</dbReference>
<gene>
    <name evidence="6" type="ORF">AYBTSS11_LOCUS26076</name>
</gene>
<sequence length="619" mass="68749">MRHAAHEVALDEARRSRGSMRMEWVLLCCYCIVVVEQNRKKKDVWSAKATLRKKMNKTIIFRSSWTVDPNWLQVLGSDITISSSVCTAECLNQNQIVCNVNFSFSIPNALHALGFVEFASPFVPPWYMVIYGHGHPSLHLTHVTFSPDGHEVLLSYSGEHAYLMNVDQAGVNEMQYTSGDASKMMTYSPTINGIELQPCVSNVNPNGFPIRKNIAAKLDKCRKLIKYAKKLLDNGTPYYGIEACNEVLNGYSHIIGPALKHECFCTRAALLIKREWKNDAHMAIRDCYAARKIDNSSYKALYYMSEALSQLGKHEDALNFAVAAHSLAPLKSEVAERVENVKKDIALAEAEKNSKTNDGASRFDSQGGRILSLSDILYRPEANGDVPQDGTRSDRDDSDYDEELELDFETSLSGDEGHDLDSNILHGSLNLRIHRRGDSRDNAGASGPCESPSSSQNTRTCYQPEPAVDMKQRFIGHCNIGTDIKQANFLGQRGEYVASGSDDGRWFIWEKCTGRLIKVLNGDESVVNCIQCHPFDFVVATSGIDSTIKIWTPSAPVPSSVAGGSAGPETGDVLAAMESNQQKLSRSRTILPFELLEPFRMHEFPEGSLRLRPFECAQS</sequence>
<dbReference type="FunFam" id="2.130.10.10:FF:002473">
    <property type="entry name" value="Transducin family protein / WD-40 repeat family protein"/>
    <property type="match status" value="1"/>
</dbReference>
<dbReference type="GO" id="GO:0005737">
    <property type="term" value="C:cytoplasm"/>
    <property type="evidence" value="ECO:0007669"/>
    <property type="project" value="TreeGrafter"/>
</dbReference>
<dbReference type="SUPFAM" id="SSF50978">
    <property type="entry name" value="WD40 repeat-like"/>
    <property type="match status" value="1"/>
</dbReference>
<dbReference type="InterPro" id="IPR001680">
    <property type="entry name" value="WD40_rpt"/>
</dbReference>
<feature type="repeat" description="WD" evidence="3">
    <location>
        <begin position="520"/>
        <end position="551"/>
    </location>
</feature>
<dbReference type="PANTHER" id="PTHR15574">
    <property type="entry name" value="WD REPEAT DOMAIN-CONTAINING FAMILY"/>
    <property type="match status" value="1"/>
</dbReference>
<dbReference type="Pfam" id="PF00400">
    <property type="entry name" value="WD40"/>
    <property type="match status" value="2"/>
</dbReference>
<keyword evidence="2" id="KW-0677">Repeat</keyword>
<name>A0AA86TH86_9FABA</name>
<keyword evidence="7" id="KW-1185">Reference proteome</keyword>
<keyword evidence="4" id="KW-0175">Coiled coil</keyword>
<dbReference type="InterPro" id="IPR011990">
    <property type="entry name" value="TPR-like_helical_dom_sf"/>
</dbReference>
<dbReference type="InterPro" id="IPR015943">
    <property type="entry name" value="WD40/YVTN_repeat-like_dom_sf"/>
</dbReference>
<dbReference type="SUPFAM" id="SSF48452">
    <property type="entry name" value="TPR-like"/>
    <property type="match status" value="1"/>
</dbReference>
<evidence type="ECO:0000256" key="4">
    <source>
        <dbReference type="SAM" id="Coils"/>
    </source>
</evidence>
<feature type="coiled-coil region" evidence="4">
    <location>
        <begin position="331"/>
        <end position="358"/>
    </location>
</feature>
<dbReference type="GO" id="GO:0045717">
    <property type="term" value="P:negative regulation of fatty acid biosynthetic process"/>
    <property type="evidence" value="ECO:0007669"/>
    <property type="project" value="TreeGrafter"/>
</dbReference>
<evidence type="ECO:0000256" key="2">
    <source>
        <dbReference type="ARBA" id="ARBA00022737"/>
    </source>
</evidence>
<dbReference type="Gene3D" id="1.25.40.10">
    <property type="entry name" value="Tetratricopeptide repeat domain"/>
    <property type="match status" value="1"/>
</dbReference>
<dbReference type="Proteomes" id="UP001189624">
    <property type="component" value="Chromosome 9"/>
</dbReference>
<dbReference type="EMBL" id="OY731406">
    <property type="protein sequence ID" value="CAJ1974009.1"/>
    <property type="molecule type" value="Genomic_DNA"/>
</dbReference>
<dbReference type="InterPro" id="IPR045151">
    <property type="entry name" value="DCAF8"/>
</dbReference>
<evidence type="ECO:0000313" key="7">
    <source>
        <dbReference type="Proteomes" id="UP001189624"/>
    </source>
</evidence>
<evidence type="ECO:0000313" key="6">
    <source>
        <dbReference type="EMBL" id="CAJ1974009.1"/>
    </source>
</evidence>